<dbReference type="Gene3D" id="1.20.120.1240">
    <property type="entry name" value="Dynamin, middle domain"/>
    <property type="match status" value="1"/>
</dbReference>
<dbReference type="Proteomes" id="UP001177003">
    <property type="component" value="Chromosome 2"/>
</dbReference>
<evidence type="ECO:0000313" key="3">
    <source>
        <dbReference type="Proteomes" id="UP001177003"/>
    </source>
</evidence>
<proteinExistence type="predicted"/>
<sequence>MDGHYEVGGSPARPQHVYELCFSHGQDTLFDACDFTKTKAVEGISRKEVDPFERLTDQDICTAIHNATGLRSALFVLEVPLQVLVRRQIAQLLDHVFNVLDLSSTFPKNDWTLSRNGGTRLKYFNCDFYTYMFLFIKPRVN</sequence>
<evidence type="ECO:0000259" key="1">
    <source>
        <dbReference type="Pfam" id="PF01031"/>
    </source>
</evidence>
<dbReference type="InterPro" id="IPR000375">
    <property type="entry name" value="Dynamin_stalk"/>
</dbReference>
<reference evidence="2" key="1">
    <citation type="submission" date="2023-04" db="EMBL/GenBank/DDBJ databases">
        <authorList>
            <person name="Vijverberg K."/>
            <person name="Xiong W."/>
            <person name="Schranz E."/>
        </authorList>
    </citation>
    <scope>NUCLEOTIDE SEQUENCE</scope>
</reference>
<gene>
    <name evidence="2" type="ORF">LSALG_LOCUS12815</name>
</gene>
<keyword evidence="3" id="KW-1185">Reference proteome</keyword>
<protein>
    <recommendedName>
        <fullName evidence="1">Dynamin stalk domain-containing protein</fullName>
    </recommendedName>
</protein>
<dbReference type="EMBL" id="OX465078">
    <property type="protein sequence ID" value="CAI9272607.1"/>
    <property type="molecule type" value="Genomic_DNA"/>
</dbReference>
<organism evidence="2 3">
    <name type="scientific">Lactuca saligna</name>
    <name type="common">Willowleaf lettuce</name>
    <dbReference type="NCBI Taxonomy" id="75948"/>
    <lineage>
        <taxon>Eukaryota</taxon>
        <taxon>Viridiplantae</taxon>
        <taxon>Streptophyta</taxon>
        <taxon>Embryophyta</taxon>
        <taxon>Tracheophyta</taxon>
        <taxon>Spermatophyta</taxon>
        <taxon>Magnoliopsida</taxon>
        <taxon>eudicotyledons</taxon>
        <taxon>Gunneridae</taxon>
        <taxon>Pentapetalae</taxon>
        <taxon>asterids</taxon>
        <taxon>campanulids</taxon>
        <taxon>Asterales</taxon>
        <taxon>Asteraceae</taxon>
        <taxon>Cichorioideae</taxon>
        <taxon>Cichorieae</taxon>
        <taxon>Lactucinae</taxon>
        <taxon>Lactuca</taxon>
    </lineage>
</organism>
<feature type="domain" description="Dynamin stalk" evidence="1">
    <location>
        <begin position="46"/>
        <end position="102"/>
    </location>
</feature>
<accession>A0AA35W0D5</accession>
<dbReference type="AlphaFoldDB" id="A0AA35W0D5"/>
<dbReference type="Pfam" id="PF01031">
    <property type="entry name" value="Dynamin_M"/>
    <property type="match status" value="1"/>
</dbReference>
<name>A0AA35W0D5_LACSI</name>
<evidence type="ECO:0000313" key="2">
    <source>
        <dbReference type="EMBL" id="CAI9272607.1"/>
    </source>
</evidence>